<dbReference type="EMBL" id="DRKW01000141">
    <property type="protein sequence ID" value="HEB74068.1"/>
    <property type="molecule type" value="Genomic_DNA"/>
</dbReference>
<evidence type="ECO:0000313" key="2">
    <source>
        <dbReference type="EMBL" id="HEB74068.1"/>
    </source>
</evidence>
<accession>A0A7V1I4W1</accession>
<dbReference type="RefSeq" id="WP_066062709.1">
    <property type="nucleotide sequence ID" value="NZ_CP013015.1"/>
</dbReference>
<dbReference type="EMBL" id="CP013015">
    <property type="protein sequence ID" value="AMM41148.1"/>
    <property type="molecule type" value="Genomic_DNA"/>
</dbReference>
<evidence type="ECO:0000313" key="1">
    <source>
        <dbReference type="EMBL" id="AMM41148.1"/>
    </source>
</evidence>
<reference evidence="1 3" key="1">
    <citation type="submission" date="2015-10" db="EMBL/GenBank/DDBJ databases">
        <title>Candidatus Desulfofervidus auxilii, a hydrogenotrophic sulfate-reducing bacterium involved in the thermophilic anaerobic oxidation of methane.</title>
        <authorList>
            <person name="Krukenberg V."/>
            <person name="Richter M."/>
            <person name="Wegener G."/>
        </authorList>
    </citation>
    <scope>NUCLEOTIDE SEQUENCE [LARGE SCALE GENOMIC DNA]</scope>
    <source>
        <strain evidence="1 3">HS1</strain>
    </source>
</reference>
<dbReference type="AlphaFoldDB" id="A0A7V1I4W1"/>
<reference evidence="2" key="2">
    <citation type="journal article" date="2020" name="mSystems">
        <title>Genome- and Community-Level Interaction Insights into Carbon Utilization and Element Cycling Functions of Hydrothermarchaeota in Hydrothermal Sediment.</title>
        <authorList>
            <person name="Zhou Z."/>
            <person name="Liu Y."/>
            <person name="Xu W."/>
            <person name="Pan J."/>
            <person name="Luo Z.H."/>
            <person name="Li M."/>
        </authorList>
    </citation>
    <scope>NUCLEOTIDE SEQUENCE [LARGE SCALE GENOMIC DNA]</scope>
    <source>
        <strain evidence="2">HyVt-45</strain>
    </source>
</reference>
<evidence type="ECO:0000313" key="3">
    <source>
        <dbReference type="Proteomes" id="UP000070560"/>
    </source>
</evidence>
<keyword evidence="3" id="KW-1185">Reference proteome</keyword>
<sequence length="120" mass="14188">MENIILEKKGANFLGIERIDRNGRKHYQLVLIRGNGNLKLTKEGVYFERWLPKKEFFIPFKKIKKVELGKCHNLKSFIFLPVLKIAYEEKGETKIFGVCIGWKKETMVWKDMIEKQVINS</sequence>
<organism evidence="2">
    <name type="scientific">Desulfofervidus auxilii</name>
    <dbReference type="NCBI Taxonomy" id="1621989"/>
    <lineage>
        <taxon>Bacteria</taxon>
        <taxon>Pseudomonadati</taxon>
        <taxon>Thermodesulfobacteriota</taxon>
        <taxon>Candidatus Desulfofervidia</taxon>
        <taxon>Candidatus Desulfofervidales</taxon>
        <taxon>Candidatus Desulfofervidaceae</taxon>
        <taxon>Candidatus Desulfofervidus</taxon>
    </lineage>
</organism>
<dbReference type="Proteomes" id="UP000886268">
    <property type="component" value="Unassembled WGS sequence"/>
</dbReference>
<name>A0A7V1I4W1_DESA2</name>
<protein>
    <submittedName>
        <fullName evidence="2">Uncharacterized protein</fullName>
    </submittedName>
</protein>
<dbReference type="KEGG" id="daw:HS1_001345"/>
<gene>
    <name evidence="2" type="ORF">ENJ03_02475</name>
    <name evidence="1" type="ORF">HS1_001345</name>
</gene>
<dbReference type="Proteomes" id="UP000070560">
    <property type="component" value="Chromosome"/>
</dbReference>
<proteinExistence type="predicted"/>